<gene>
    <name evidence="1" type="ORF">HYC85_000559</name>
</gene>
<accession>A0A7J7I2V5</accession>
<comment type="caution">
    <text evidence="1">The sequence shown here is derived from an EMBL/GenBank/DDBJ whole genome shotgun (WGS) entry which is preliminary data.</text>
</comment>
<reference evidence="1 2" key="2">
    <citation type="submission" date="2020-07" db="EMBL/GenBank/DDBJ databases">
        <title>Genome assembly of wild tea tree DASZ reveals pedigree and selection history of tea varieties.</title>
        <authorList>
            <person name="Zhang W."/>
        </authorList>
    </citation>
    <scope>NUCLEOTIDE SEQUENCE [LARGE SCALE GENOMIC DNA]</scope>
    <source>
        <strain evidence="2">cv. G240</strain>
        <tissue evidence="1">Leaf</tissue>
    </source>
</reference>
<sequence length="54" mass="6100">MDPTGRNGLSNPIVNRRESISKKELASHLSETTEKKIEIILIGFGQMKTKFEPE</sequence>
<dbReference type="EMBL" id="JACBKZ010000001">
    <property type="protein sequence ID" value="KAF5959350.1"/>
    <property type="molecule type" value="Genomic_DNA"/>
</dbReference>
<evidence type="ECO:0000313" key="1">
    <source>
        <dbReference type="EMBL" id="KAF5959350.1"/>
    </source>
</evidence>
<protein>
    <submittedName>
        <fullName evidence="1">Uncharacterized protein</fullName>
    </submittedName>
</protein>
<dbReference type="AlphaFoldDB" id="A0A7J7I2V5"/>
<organism evidence="1 2">
    <name type="scientific">Camellia sinensis</name>
    <name type="common">Tea plant</name>
    <name type="synonym">Thea sinensis</name>
    <dbReference type="NCBI Taxonomy" id="4442"/>
    <lineage>
        <taxon>Eukaryota</taxon>
        <taxon>Viridiplantae</taxon>
        <taxon>Streptophyta</taxon>
        <taxon>Embryophyta</taxon>
        <taxon>Tracheophyta</taxon>
        <taxon>Spermatophyta</taxon>
        <taxon>Magnoliopsida</taxon>
        <taxon>eudicotyledons</taxon>
        <taxon>Gunneridae</taxon>
        <taxon>Pentapetalae</taxon>
        <taxon>asterids</taxon>
        <taxon>Ericales</taxon>
        <taxon>Theaceae</taxon>
        <taxon>Camellia</taxon>
    </lineage>
</organism>
<evidence type="ECO:0000313" key="2">
    <source>
        <dbReference type="Proteomes" id="UP000593564"/>
    </source>
</evidence>
<keyword evidence="2" id="KW-1185">Reference proteome</keyword>
<name>A0A7J7I2V5_CAMSI</name>
<reference evidence="2" key="1">
    <citation type="journal article" date="2020" name="Nat. Commun.">
        <title>Genome assembly of wild tea tree DASZ reveals pedigree and selection history of tea varieties.</title>
        <authorList>
            <person name="Zhang W."/>
            <person name="Zhang Y."/>
            <person name="Qiu H."/>
            <person name="Guo Y."/>
            <person name="Wan H."/>
            <person name="Zhang X."/>
            <person name="Scossa F."/>
            <person name="Alseekh S."/>
            <person name="Zhang Q."/>
            <person name="Wang P."/>
            <person name="Xu L."/>
            <person name="Schmidt M.H."/>
            <person name="Jia X."/>
            <person name="Li D."/>
            <person name="Zhu A."/>
            <person name="Guo F."/>
            <person name="Chen W."/>
            <person name="Ni D."/>
            <person name="Usadel B."/>
            <person name="Fernie A.R."/>
            <person name="Wen W."/>
        </authorList>
    </citation>
    <scope>NUCLEOTIDE SEQUENCE [LARGE SCALE GENOMIC DNA]</scope>
    <source>
        <strain evidence="2">cv. G240</strain>
    </source>
</reference>
<proteinExistence type="predicted"/>
<dbReference type="Proteomes" id="UP000593564">
    <property type="component" value="Unassembled WGS sequence"/>
</dbReference>